<evidence type="ECO:0000256" key="2">
    <source>
        <dbReference type="SAM" id="Phobius"/>
    </source>
</evidence>
<keyword evidence="2" id="KW-0472">Membrane</keyword>
<dbReference type="Proteomes" id="UP001139336">
    <property type="component" value="Unassembled WGS sequence"/>
</dbReference>
<comment type="caution">
    <text evidence="4">The sequence shown here is derived from an EMBL/GenBank/DDBJ whole genome shotgun (WGS) entry which is preliminary data.</text>
</comment>
<dbReference type="AlphaFoldDB" id="A0A9X1QS93"/>
<evidence type="ECO:0000256" key="1">
    <source>
        <dbReference type="SAM" id="MobiDB-lite"/>
    </source>
</evidence>
<sequence length="251" mass="26235">MKRNHHDPHDPQVPHEPHGQHEAPEPHEYPEAARTYDPYEDAPAQVNQPPAEEEGRGLPLRGLAMVFIAIAIILALWGIYAVMSGSDEDKGSTPSSAPAASAPADASAPAQGEKPTSSDSASPAPSESSQESPAPSEKPSEAPAPAPAPEGPVRLNVLNNSTVSGLAKDVSGTLKDRGFDPGEVGNLPGEQLQLGRTTVFFQGGNADLERRAHELADQIGGADVRPFDEALPGNVRAADALTLVLVERPAL</sequence>
<evidence type="ECO:0000313" key="5">
    <source>
        <dbReference type="Proteomes" id="UP001139336"/>
    </source>
</evidence>
<dbReference type="InterPro" id="IPR027381">
    <property type="entry name" value="LytR/CpsA/Psr_C"/>
</dbReference>
<feature type="compositionally biased region" description="Low complexity" evidence="1">
    <location>
        <begin position="94"/>
        <end position="141"/>
    </location>
</feature>
<gene>
    <name evidence="4" type="ORF">L1O03_08640</name>
</gene>
<feature type="transmembrane region" description="Helical" evidence="2">
    <location>
        <begin position="63"/>
        <end position="83"/>
    </location>
</feature>
<keyword evidence="2" id="KW-0812">Transmembrane</keyword>
<dbReference type="RefSeq" id="WP_236119380.1">
    <property type="nucleotide sequence ID" value="NZ_JAKGSI010000004.1"/>
</dbReference>
<feature type="region of interest" description="Disordered" evidence="1">
    <location>
        <begin position="86"/>
        <end position="156"/>
    </location>
</feature>
<evidence type="ECO:0000313" key="4">
    <source>
        <dbReference type="EMBL" id="MCF4007240.1"/>
    </source>
</evidence>
<feature type="domain" description="LytR/CpsA/Psr regulator C-terminal" evidence="3">
    <location>
        <begin position="153"/>
        <end position="245"/>
    </location>
</feature>
<accession>A0A9X1QS93</accession>
<keyword evidence="5" id="KW-1185">Reference proteome</keyword>
<evidence type="ECO:0000259" key="3">
    <source>
        <dbReference type="Pfam" id="PF13399"/>
    </source>
</evidence>
<feature type="region of interest" description="Disordered" evidence="1">
    <location>
        <begin position="1"/>
        <end position="55"/>
    </location>
</feature>
<name>A0A9X1QS93_9CORY</name>
<proteinExistence type="predicted"/>
<dbReference type="Gene3D" id="3.30.70.2390">
    <property type="match status" value="1"/>
</dbReference>
<dbReference type="EMBL" id="JAKGSI010000004">
    <property type="protein sequence ID" value="MCF4007240.1"/>
    <property type="molecule type" value="Genomic_DNA"/>
</dbReference>
<keyword evidence="2" id="KW-1133">Transmembrane helix</keyword>
<feature type="compositionally biased region" description="Basic and acidic residues" evidence="1">
    <location>
        <begin position="7"/>
        <end position="31"/>
    </location>
</feature>
<reference evidence="4" key="1">
    <citation type="submission" date="2022-01" db="EMBL/GenBank/DDBJ databases">
        <title>Corynebacterium sp. nov isolated from isolated from the feces of the greater white-fronted geese (Anser albifrons) at Poyang Lake, PR China.</title>
        <authorList>
            <person name="Liu Q."/>
        </authorList>
    </citation>
    <scope>NUCLEOTIDE SEQUENCE</scope>
    <source>
        <strain evidence="4">JCM 32435</strain>
    </source>
</reference>
<dbReference type="Pfam" id="PF13399">
    <property type="entry name" value="LytR_C"/>
    <property type="match status" value="1"/>
</dbReference>
<organism evidence="4 5">
    <name type="scientific">Corynebacterium uropygiale</name>
    <dbReference type="NCBI Taxonomy" id="1775911"/>
    <lineage>
        <taxon>Bacteria</taxon>
        <taxon>Bacillati</taxon>
        <taxon>Actinomycetota</taxon>
        <taxon>Actinomycetes</taxon>
        <taxon>Mycobacteriales</taxon>
        <taxon>Corynebacteriaceae</taxon>
        <taxon>Corynebacterium</taxon>
    </lineage>
</organism>
<protein>
    <submittedName>
        <fullName evidence="4">LytR C-terminal domain-containing protein</fullName>
    </submittedName>
</protein>